<dbReference type="PROSITE" id="PS50979">
    <property type="entry name" value="BC"/>
    <property type="match status" value="1"/>
</dbReference>
<dbReference type="SUPFAM" id="SSF52440">
    <property type="entry name" value="PreATP-grasp domain"/>
    <property type="match status" value="1"/>
</dbReference>
<feature type="domain" description="Biotin carboxylation" evidence="8">
    <location>
        <begin position="4"/>
        <end position="451"/>
    </location>
</feature>
<feature type="domain" description="ATP-grasp" evidence="7">
    <location>
        <begin position="123"/>
        <end position="320"/>
    </location>
</feature>
<dbReference type="SUPFAM" id="SSF56059">
    <property type="entry name" value="Glutathione synthetase ATP-binding domain-like"/>
    <property type="match status" value="1"/>
</dbReference>
<evidence type="ECO:0000259" key="8">
    <source>
        <dbReference type="PROSITE" id="PS50979"/>
    </source>
</evidence>
<organism evidence="9 10">
    <name type="scientific">Tahibacter harae</name>
    <dbReference type="NCBI Taxonomy" id="2963937"/>
    <lineage>
        <taxon>Bacteria</taxon>
        <taxon>Pseudomonadati</taxon>
        <taxon>Pseudomonadota</taxon>
        <taxon>Gammaproteobacteria</taxon>
        <taxon>Lysobacterales</taxon>
        <taxon>Rhodanobacteraceae</taxon>
        <taxon>Tahibacter</taxon>
    </lineage>
</organism>
<dbReference type="PROSITE" id="PS50975">
    <property type="entry name" value="ATP_GRASP"/>
    <property type="match status" value="1"/>
</dbReference>
<dbReference type="Pfam" id="PF02786">
    <property type="entry name" value="CPSase_L_D2"/>
    <property type="match status" value="1"/>
</dbReference>
<dbReference type="InterPro" id="IPR001882">
    <property type="entry name" value="Biotin_BS"/>
</dbReference>
<dbReference type="PANTHER" id="PTHR18866:SF33">
    <property type="entry name" value="METHYLCROTONOYL-COA CARBOXYLASE SUBUNIT ALPHA, MITOCHONDRIAL-RELATED"/>
    <property type="match status" value="1"/>
</dbReference>
<gene>
    <name evidence="9" type="ORF">NM961_17180</name>
</gene>
<comment type="cofactor">
    <cofactor evidence="1">
        <name>biotin</name>
        <dbReference type="ChEBI" id="CHEBI:57586"/>
    </cofactor>
</comment>
<evidence type="ECO:0000256" key="3">
    <source>
        <dbReference type="ARBA" id="ARBA00022741"/>
    </source>
</evidence>
<dbReference type="InterPro" id="IPR050856">
    <property type="entry name" value="Biotin_carboxylase_complex"/>
</dbReference>
<dbReference type="RefSeq" id="WP_255915643.1">
    <property type="nucleotide sequence ID" value="NZ_JANFQO010000017.1"/>
</dbReference>
<dbReference type="Pfam" id="PF00289">
    <property type="entry name" value="Biotin_carb_N"/>
    <property type="match status" value="1"/>
</dbReference>
<sequence>MSQGFDSVLVANRGEIALRVLRSCKALGLATVAVYSEADRAAPHVALADCAVCLGPASVRESYLCMDRIMQAALDSGARAVHPGYGFLSERADFARAVQQAGLVFIGPDPAAIEAMGNKAQAKQRMRAAGVPCVPGCESAQQSDEALLAAAKNIPLPLMIKAAAGGGGRGMRRVDTLQELPAALAAARSEAHSAFGDGELLIEQLLPAARHVEIQVFGDRHGHIVHLGERDCSVQRRNQKLIEETPSPAVDAALRARMAAAAVAAAQAVDYVGAGTVEFLLAPDGRFYFLEMNTRLQVEHPVTELVHDIDLVAWQLLVAQGMPLPLSQEQIDARRSGCAIEVRLCAEDPADGFRPQTGRVLCWRVPEGPGLRVDHGLCEGLDIGPHYDSLQAKLIAYGATREQARRRLGRLLRDTLLLGVANNRDFLLAALEHPAFTAGDFSTAFVVEHFPAAHLRASAGPTPWQTLLAALVLHHSDAVALRRAAGFAAALSNWHSAPGLATPLLLRCAGVERRCLVQALGNDQYVLSLADAPQAAGETVSVLACDDGLLRYRRNGIDAQVRHAREGDRLWLDADGVLRCHEDRTYAAAPSAAAAGDGRLLAPMDGRIVALAVQPGQAVRRGELLLALEAMKMEFPLAAACDGMVQTLHCRVGQQVRQGQLLAEVVATAADERA</sequence>
<evidence type="ECO:0000313" key="9">
    <source>
        <dbReference type="EMBL" id="MCQ4166455.1"/>
    </source>
</evidence>
<proteinExistence type="predicted"/>
<dbReference type="InterPro" id="IPR000089">
    <property type="entry name" value="Biotin_lipoyl"/>
</dbReference>
<dbReference type="InterPro" id="IPR005482">
    <property type="entry name" value="Biotin_COase_C"/>
</dbReference>
<reference evidence="9" key="1">
    <citation type="submission" date="2022-07" db="EMBL/GenBank/DDBJ databases">
        <title>Tahibacter sp., a new gammaproteobacterium isolated from the silt sample collected at pig farm.</title>
        <authorList>
            <person name="Chen H."/>
        </authorList>
    </citation>
    <scope>NUCLEOTIDE SEQUENCE</scope>
    <source>
        <strain evidence="9">P2K</strain>
    </source>
</reference>
<dbReference type="SMART" id="SM00878">
    <property type="entry name" value="Biotin_carb_C"/>
    <property type="match status" value="1"/>
</dbReference>
<dbReference type="Gene3D" id="2.40.50.100">
    <property type="match status" value="1"/>
</dbReference>
<dbReference type="PANTHER" id="PTHR18866">
    <property type="entry name" value="CARBOXYLASE:PYRUVATE/ACETYL-COA/PROPIONYL-COA CARBOXYLASE"/>
    <property type="match status" value="1"/>
</dbReference>
<dbReference type="SUPFAM" id="SSF51246">
    <property type="entry name" value="Rudiment single hybrid motif"/>
    <property type="match status" value="1"/>
</dbReference>
<evidence type="ECO:0000256" key="5">
    <source>
        <dbReference type="ARBA" id="ARBA00023267"/>
    </source>
</evidence>
<dbReference type="InterPro" id="IPR011764">
    <property type="entry name" value="Biotin_carboxylation_dom"/>
</dbReference>
<keyword evidence="4 6" id="KW-0067">ATP-binding</keyword>
<evidence type="ECO:0000256" key="4">
    <source>
        <dbReference type="ARBA" id="ARBA00022840"/>
    </source>
</evidence>
<evidence type="ECO:0000256" key="2">
    <source>
        <dbReference type="ARBA" id="ARBA00022598"/>
    </source>
</evidence>
<dbReference type="PROSITE" id="PS00867">
    <property type="entry name" value="CPSASE_2"/>
    <property type="match status" value="1"/>
</dbReference>
<dbReference type="InterPro" id="IPR011053">
    <property type="entry name" value="Single_hybrid_motif"/>
</dbReference>
<dbReference type="InterPro" id="IPR005481">
    <property type="entry name" value="BC-like_N"/>
</dbReference>
<evidence type="ECO:0000256" key="6">
    <source>
        <dbReference type="PROSITE-ProRule" id="PRU00409"/>
    </source>
</evidence>
<name>A0ABT1QVY6_9GAMM</name>
<dbReference type="Gene3D" id="3.30.470.20">
    <property type="entry name" value="ATP-grasp fold, B domain"/>
    <property type="match status" value="1"/>
</dbReference>
<keyword evidence="3 6" id="KW-0547">Nucleotide-binding</keyword>
<dbReference type="Pfam" id="PF00364">
    <property type="entry name" value="Biotin_lipoyl"/>
    <property type="match status" value="1"/>
</dbReference>
<dbReference type="InterPro" id="IPR011761">
    <property type="entry name" value="ATP-grasp"/>
</dbReference>
<evidence type="ECO:0000313" key="10">
    <source>
        <dbReference type="Proteomes" id="UP001165498"/>
    </source>
</evidence>
<dbReference type="SUPFAM" id="SSF51230">
    <property type="entry name" value="Single hybrid motif"/>
    <property type="match status" value="1"/>
</dbReference>
<keyword evidence="10" id="KW-1185">Reference proteome</keyword>
<dbReference type="PROSITE" id="PS00188">
    <property type="entry name" value="BIOTIN"/>
    <property type="match status" value="1"/>
</dbReference>
<keyword evidence="5" id="KW-0092">Biotin</keyword>
<dbReference type="InterPro" id="IPR016185">
    <property type="entry name" value="PreATP-grasp_dom_sf"/>
</dbReference>
<evidence type="ECO:0000256" key="1">
    <source>
        <dbReference type="ARBA" id="ARBA00001953"/>
    </source>
</evidence>
<accession>A0ABT1QVY6</accession>
<dbReference type="Pfam" id="PF02785">
    <property type="entry name" value="Biotin_carb_C"/>
    <property type="match status" value="1"/>
</dbReference>
<protein>
    <submittedName>
        <fullName evidence="9">ATP-grasp domain-containing protein</fullName>
    </submittedName>
</protein>
<dbReference type="CDD" id="cd06850">
    <property type="entry name" value="biotinyl_domain"/>
    <property type="match status" value="1"/>
</dbReference>
<dbReference type="Proteomes" id="UP001165498">
    <property type="component" value="Unassembled WGS sequence"/>
</dbReference>
<keyword evidence="2" id="KW-0436">Ligase</keyword>
<comment type="caution">
    <text evidence="9">The sequence shown here is derived from an EMBL/GenBank/DDBJ whole genome shotgun (WGS) entry which is preliminary data.</text>
</comment>
<dbReference type="EMBL" id="JANFQO010000017">
    <property type="protein sequence ID" value="MCQ4166455.1"/>
    <property type="molecule type" value="Genomic_DNA"/>
</dbReference>
<evidence type="ECO:0000259" key="7">
    <source>
        <dbReference type="PROSITE" id="PS50975"/>
    </source>
</evidence>
<dbReference type="InterPro" id="IPR011054">
    <property type="entry name" value="Rudment_hybrid_motif"/>
</dbReference>
<dbReference type="InterPro" id="IPR005479">
    <property type="entry name" value="CPAse_ATP-bd"/>
</dbReference>